<dbReference type="Proteomes" id="UP000070133">
    <property type="component" value="Unassembled WGS sequence"/>
</dbReference>
<gene>
    <name evidence="2" type="ORF">AC578_1492</name>
</gene>
<name>A0A139H5Q2_9PEZI</name>
<feature type="region of interest" description="Disordered" evidence="1">
    <location>
        <begin position="201"/>
        <end position="233"/>
    </location>
</feature>
<proteinExistence type="predicted"/>
<reference evidence="2 3" key="1">
    <citation type="submission" date="2015-07" db="EMBL/GenBank/DDBJ databases">
        <title>Comparative genomics of the Sigatoka disease complex on banana suggests a link between parallel evolutionary changes in Pseudocercospora fijiensis and Pseudocercospora eumusae and increased virulence on the banana host.</title>
        <authorList>
            <person name="Chang T.-C."/>
            <person name="Salvucci A."/>
            <person name="Crous P.W."/>
            <person name="Stergiopoulos I."/>
        </authorList>
    </citation>
    <scope>NUCLEOTIDE SEQUENCE [LARGE SCALE GENOMIC DNA]</scope>
    <source>
        <strain evidence="2 3">CBS 114824</strain>
    </source>
</reference>
<keyword evidence="3" id="KW-1185">Reference proteome</keyword>
<sequence>MSRVYNHEAIQEYLRSNTNVLDTTGKLNQIYAIAYIKDPPKGENRDAQIALHSNLLSTLMGAKHKKNITVDYGHGNSKKAFIAAAADEYLAASEEARPEEGDEEDNVSLNDAVMSNADDNGRNMSPEGAAEHEGSEELDTSEALARFLVEHPEVRAWVDNVVQREQETDLFYDELSQRESDMQAAQVELDLRMAALEGREADVKKRETEVKKQEAGVKQREADTKQQKIDLLRQKSENIKRARAEDKQQQEAVKALEEERDAALQKLKSLKQREDDLQEREQERLEQAEVGDREQQQAAMAVAERDAALQKREKAVKEREDDLEKQMTAQKEREMMAASSFATPRDRRRDEFLLPASLLARLKSAQGEEAQVLVREVQGLAAAHRADMIKLLRGVESKLERGYLVAAHKEASGMVKTMVSVLAQVGRNTEA</sequence>
<dbReference type="AlphaFoldDB" id="A0A139H5Q2"/>
<feature type="region of interest" description="Disordered" evidence="1">
    <location>
        <begin position="93"/>
        <end position="139"/>
    </location>
</feature>
<evidence type="ECO:0000313" key="3">
    <source>
        <dbReference type="Proteomes" id="UP000070133"/>
    </source>
</evidence>
<dbReference type="OrthoDB" id="3649154at2759"/>
<dbReference type="EMBL" id="LFZN01000136">
    <property type="protein sequence ID" value="KXS97698.1"/>
    <property type="molecule type" value="Genomic_DNA"/>
</dbReference>
<evidence type="ECO:0000313" key="2">
    <source>
        <dbReference type="EMBL" id="KXS97698.1"/>
    </source>
</evidence>
<comment type="caution">
    <text evidence="2">The sequence shown here is derived from an EMBL/GenBank/DDBJ whole genome shotgun (WGS) entry which is preliminary data.</text>
</comment>
<feature type="compositionally biased region" description="Basic and acidic residues" evidence="1">
    <location>
        <begin position="271"/>
        <end position="295"/>
    </location>
</feature>
<evidence type="ECO:0000256" key="1">
    <source>
        <dbReference type="SAM" id="MobiDB-lite"/>
    </source>
</evidence>
<feature type="region of interest" description="Disordered" evidence="1">
    <location>
        <begin position="271"/>
        <end position="296"/>
    </location>
</feature>
<protein>
    <submittedName>
        <fullName evidence="2">Uncharacterized protein</fullName>
    </submittedName>
</protein>
<accession>A0A139H5Q2</accession>
<organism evidence="2 3">
    <name type="scientific">Pseudocercospora eumusae</name>
    <dbReference type="NCBI Taxonomy" id="321146"/>
    <lineage>
        <taxon>Eukaryota</taxon>
        <taxon>Fungi</taxon>
        <taxon>Dikarya</taxon>
        <taxon>Ascomycota</taxon>
        <taxon>Pezizomycotina</taxon>
        <taxon>Dothideomycetes</taxon>
        <taxon>Dothideomycetidae</taxon>
        <taxon>Mycosphaerellales</taxon>
        <taxon>Mycosphaerellaceae</taxon>
        <taxon>Pseudocercospora</taxon>
    </lineage>
</organism>